<dbReference type="AlphaFoldDB" id="A0A0H2RKB9"/>
<evidence type="ECO:0000256" key="1">
    <source>
        <dbReference type="SAM" id="Phobius"/>
    </source>
</evidence>
<accession>A0A0H2RKB9</accession>
<dbReference type="Proteomes" id="UP000053477">
    <property type="component" value="Unassembled WGS sequence"/>
</dbReference>
<feature type="transmembrane region" description="Helical" evidence="1">
    <location>
        <begin position="290"/>
        <end position="309"/>
    </location>
</feature>
<proteinExistence type="predicted"/>
<feature type="domain" description="DUF6533" evidence="2">
    <location>
        <begin position="11"/>
        <end position="55"/>
    </location>
</feature>
<feature type="transmembrane region" description="Helical" evidence="1">
    <location>
        <begin position="206"/>
        <end position="234"/>
    </location>
</feature>
<dbReference type="InterPro" id="IPR045340">
    <property type="entry name" value="DUF6533"/>
</dbReference>
<dbReference type="EMBL" id="KQ085978">
    <property type="protein sequence ID" value="KLO12410.1"/>
    <property type="molecule type" value="Genomic_DNA"/>
</dbReference>
<reference evidence="3 4" key="1">
    <citation type="submission" date="2015-04" db="EMBL/GenBank/DDBJ databases">
        <title>Complete genome sequence of Schizopora paradoxa KUC8140, a cosmopolitan wood degrader in East Asia.</title>
        <authorList>
            <consortium name="DOE Joint Genome Institute"/>
            <person name="Min B."/>
            <person name="Park H."/>
            <person name="Jang Y."/>
            <person name="Kim J.-J."/>
            <person name="Kim K.H."/>
            <person name="Pangilinan J."/>
            <person name="Lipzen A."/>
            <person name="Riley R."/>
            <person name="Grigoriev I.V."/>
            <person name="Spatafora J.W."/>
            <person name="Choi I.-G."/>
        </authorList>
    </citation>
    <scope>NUCLEOTIDE SEQUENCE [LARGE SCALE GENOMIC DNA]</scope>
    <source>
        <strain evidence="3 4">KUC8140</strain>
    </source>
</reference>
<feature type="transmembrane region" description="Helical" evidence="1">
    <location>
        <begin position="104"/>
        <end position="128"/>
    </location>
</feature>
<protein>
    <recommendedName>
        <fullName evidence="2">DUF6533 domain-containing protein</fullName>
    </recommendedName>
</protein>
<evidence type="ECO:0000313" key="3">
    <source>
        <dbReference type="EMBL" id="KLO12410.1"/>
    </source>
</evidence>
<sequence length="331" mass="36967">MSYDDARINQYYLLASSVAFYYDFISTLPQEYEHVWSKPKGSINALILLLRYTAVVSYAAVLAFAFSPGLVLNWFDPGNTRIDFTVFNLFMVIRVFAIYDKRYWILYIVVPMASVNLILSGVVMSVVAPLSFLENEYQTATGISFLTSSCFVSPEAAWPHTPLLFKLSYTSALTFDTLVCGLTVLKIGRIHRAKRWMRSNSSLSSILLRDGCILYLVLIVGTHIELLSVFLFVVDDLQPSVFPRKLDPTAILMTMLPFDVYVHPSFSYKPNEWLATSSQPTKASLVKKTIVTAAALGFVAAAGALVWMVDREVLMMRMRDVLGLAGVGVGI</sequence>
<name>A0A0H2RKB9_9AGAM</name>
<keyword evidence="1" id="KW-1133">Transmembrane helix</keyword>
<evidence type="ECO:0000259" key="2">
    <source>
        <dbReference type="Pfam" id="PF20151"/>
    </source>
</evidence>
<gene>
    <name evidence="3" type="ORF">SCHPADRAFT_941242</name>
</gene>
<feature type="transmembrane region" description="Helical" evidence="1">
    <location>
        <begin position="46"/>
        <end position="66"/>
    </location>
</feature>
<keyword evidence="1" id="KW-0812">Transmembrane</keyword>
<evidence type="ECO:0000313" key="4">
    <source>
        <dbReference type="Proteomes" id="UP000053477"/>
    </source>
</evidence>
<feature type="transmembrane region" description="Helical" evidence="1">
    <location>
        <begin position="167"/>
        <end position="185"/>
    </location>
</feature>
<dbReference type="InParanoid" id="A0A0H2RKB9"/>
<organism evidence="3 4">
    <name type="scientific">Schizopora paradoxa</name>
    <dbReference type="NCBI Taxonomy" id="27342"/>
    <lineage>
        <taxon>Eukaryota</taxon>
        <taxon>Fungi</taxon>
        <taxon>Dikarya</taxon>
        <taxon>Basidiomycota</taxon>
        <taxon>Agaricomycotina</taxon>
        <taxon>Agaricomycetes</taxon>
        <taxon>Hymenochaetales</taxon>
        <taxon>Schizoporaceae</taxon>
        <taxon>Schizopora</taxon>
    </lineage>
</organism>
<keyword evidence="4" id="KW-1185">Reference proteome</keyword>
<feature type="transmembrane region" description="Helical" evidence="1">
    <location>
        <begin position="78"/>
        <end position="97"/>
    </location>
</feature>
<keyword evidence="1" id="KW-0472">Membrane</keyword>
<dbReference type="Pfam" id="PF20151">
    <property type="entry name" value="DUF6533"/>
    <property type="match status" value="1"/>
</dbReference>